<protein>
    <submittedName>
        <fullName evidence="3">Uncharacterized protein LOC107006216</fullName>
    </submittedName>
</protein>
<reference evidence="3" key="2">
    <citation type="submission" date="2025-08" db="UniProtKB">
        <authorList>
            <consortium name="RefSeq"/>
        </authorList>
    </citation>
    <scope>IDENTIFICATION</scope>
</reference>
<dbReference type="InterPro" id="IPR051320">
    <property type="entry name" value="Viral_Replic_Matur_Polypro"/>
</dbReference>
<evidence type="ECO:0000313" key="2">
    <source>
        <dbReference type="Proteomes" id="UP000694930"/>
    </source>
</evidence>
<proteinExistence type="predicted"/>
<dbReference type="RefSeq" id="XP_015060310.1">
    <property type="nucleotide sequence ID" value="XM_015204824.1"/>
</dbReference>
<dbReference type="SUPFAM" id="SSF56672">
    <property type="entry name" value="DNA/RNA polymerases"/>
    <property type="match status" value="1"/>
</dbReference>
<gene>
    <name evidence="3" type="primary">LOC107006216</name>
</gene>
<dbReference type="InterPro" id="IPR041577">
    <property type="entry name" value="RT_RNaseH_2"/>
</dbReference>
<name>A0ABM1FQP8_SOLPN</name>
<dbReference type="GeneID" id="107006216"/>
<reference evidence="2" key="1">
    <citation type="journal article" date="2014" name="Nat. Genet.">
        <title>The genome of the stress-tolerant wild tomato species Solanum pennellii.</title>
        <authorList>
            <person name="Bolger A."/>
            <person name="Scossa F."/>
            <person name="Bolger M.E."/>
            <person name="Lanz C."/>
            <person name="Maumus F."/>
            <person name="Tohge T."/>
            <person name="Quesneville H."/>
            <person name="Alseekh S."/>
            <person name="Sorensen I."/>
            <person name="Lichtenstein G."/>
            <person name="Fich E.A."/>
            <person name="Conte M."/>
            <person name="Keller H."/>
            <person name="Schneeberger K."/>
            <person name="Schwacke R."/>
            <person name="Ofner I."/>
            <person name="Vrebalov J."/>
            <person name="Xu Y."/>
            <person name="Osorio S."/>
            <person name="Aflitos S.A."/>
            <person name="Schijlen E."/>
            <person name="Jimenez-Gomez J.M."/>
            <person name="Ryngajllo M."/>
            <person name="Kimura S."/>
            <person name="Kumar R."/>
            <person name="Koenig D."/>
            <person name="Headland L.R."/>
            <person name="Maloof J.N."/>
            <person name="Sinha N."/>
            <person name="van Ham R.C."/>
            <person name="Lankhorst R.K."/>
            <person name="Mao L."/>
            <person name="Vogel A."/>
            <person name="Arsova B."/>
            <person name="Panstruga R."/>
            <person name="Fei Z."/>
            <person name="Rose J.K."/>
            <person name="Zamir D."/>
            <person name="Carrari F."/>
            <person name="Giovannoni J.J."/>
            <person name="Weigel D."/>
            <person name="Usadel B."/>
            <person name="Fernie A.R."/>
        </authorList>
    </citation>
    <scope>NUCLEOTIDE SEQUENCE [LARGE SCALE GENOMIC DNA]</scope>
    <source>
        <strain evidence="2">cv. LA0716</strain>
    </source>
</reference>
<keyword evidence="2" id="KW-1185">Reference proteome</keyword>
<dbReference type="Pfam" id="PF17919">
    <property type="entry name" value="RT_RNaseH_2"/>
    <property type="match status" value="1"/>
</dbReference>
<dbReference type="PANTHER" id="PTHR33064:SF37">
    <property type="entry name" value="RIBONUCLEASE H"/>
    <property type="match status" value="1"/>
</dbReference>
<dbReference type="Gene3D" id="3.30.70.270">
    <property type="match status" value="1"/>
</dbReference>
<dbReference type="InterPro" id="IPR043502">
    <property type="entry name" value="DNA/RNA_pol_sf"/>
</dbReference>
<evidence type="ECO:0000259" key="1">
    <source>
        <dbReference type="Pfam" id="PF17919"/>
    </source>
</evidence>
<feature type="domain" description="Reverse transcriptase/retrotransposon-derived protein RNase H-like" evidence="1">
    <location>
        <begin position="82"/>
        <end position="131"/>
    </location>
</feature>
<dbReference type="InterPro" id="IPR043128">
    <property type="entry name" value="Rev_trsase/Diguanyl_cyclase"/>
</dbReference>
<dbReference type="PANTHER" id="PTHR33064">
    <property type="entry name" value="POL PROTEIN"/>
    <property type="match status" value="1"/>
</dbReference>
<evidence type="ECO:0000313" key="3">
    <source>
        <dbReference type="RefSeq" id="XP_015060310.1"/>
    </source>
</evidence>
<sequence>MSTSLVGQTIQKFFGHESVDYLEYIISSQALSIDPGEVETIKRWEPPQTAKEVHSFLGLTGNYRAFSKFTERLLKKEVFQCTPEAQIAFETLMAKLESTPVLDLPDFNHEFQVETDALGKGIGAIMYQKGNTIA</sequence>
<accession>A0ABM1FQP8</accession>
<organism evidence="2 3">
    <name type="scientific">Solanum pennellii</name>
    <name type="common">Tomato</name>
    <name type="synonym">Lycopersicon pennellii</name>
    <dbReference type="NCBI Taxonomy" id="28526"/>
    <lineage>
        <taxon>Eukaryota</taxon>
        <taxon>Viridiplantae</taxon>
        <taxon>Streptophyta</taxon>
        <taxon>Embryophyta</taxon>
        <taxon>Tracheophyta</taxon>
        <taxon>Spermatophyta</taxon>
        <taxon>Magnoliopsida</taxon>
        <taxon>eudicotyledons</taxon>
        <taxon>Gunneridae</taxon>
        <taxon>Pentapetalae</taxon>
        <taxon>asterids</taxon>
        <taxon>lamiids</taxon>
        <taxon>Solanales</taxon>
        <taxon>Solanaceae</taxon>
        <taxon>Solanoideae</taxon>
        <taxon>Solaneae</taxon>
        <taxon>Solanum</taxon>
        <taxon>Solanum subgen. Lycopersicon</taxon>
    </lineage>
</organism>
<dbReference type="Proteomes" id="UP000694930">
    <property type="component" value="Chromosome 12"/>
</dbReference>